<sequence length="94" mass="10763">MIATIIMSVIQLNIADITKNTINNNTAIVINDISDNIEEEAILSCTINDDQKCNKTLGLLQQKYTTEKMKVTICPARDGEYKRERVQNRNQQEY</sequence>
<comment type="caution">
    <text evidence="1">The sequence shown here is derived from an EMBL/GenBank/DDBJ whole genome shotgun (WGS) entry which is preliminary data.</text>
</comment>
<evidence type="ECO:0000313" key="1">
    <source>
        <dbReference type="EMBL" id="HAF5507194.1"/>
    </source>
</evidence>
<protein>
    <submittedName>
        <fullName evidence="1">Uncharacterized protein</fullName>
    </submittedName>
</protein>
<organism evidence="1">
    <name type="scientific">Salmonella enterica</name>
    <name type="common">Salmonella choleraesuis</name>
    <dbReference type="NCBI Taxonomy" id="28901"/>
    <lineage>
        <taxon>Bacteria</taxon>
        <taxon>Pseudomonadati</taxon>
        <taxon>Pseudomonadota</taxon>
        <taxon>Gammaproteobacteria</taxon>
        <taxon>Enterobacterales</taxon>
        <taxon>Enterobacteriaceae</taxon>
        <taxon>Salmonella</taxon>
    </lineage>
</organism>
<dbReference type="AlphaFoldDB" id="A0A749FYV5"/>
<gene>
    <name evidence="1" type="ORF">G8C29_004883</name>
</gene>
<name>A0A749FYV5_SALER</name>
<reference evidence="1" key="2">
    <citation type="submission" date="2020-02" db="EMBL/GenBank/DDBJ databases">
        <authorList>
            <consortium name="NCBI Pathogen Detection Project"/>
        </authorList>
    </citation>
    <scope>NUCLEOTIDE SEQUENCE</scope>
    <source>
        <strain evidence="1">MA.GW_S01999-08</strain>
    </source>
</reference>
<proteinExistence type="predicted"/>
<dbReference type="EMBL" id="DAAVNH010000023">
    <property type="protein sequence ID" value="HAF5507194.1"/>
    <property type="molecule type" value="Genomic_DNA"/>
</dbReference>
<reference evidence="1" key="1">
    <citation type="journal article" date="2018" name="Genome Biol.">
        <title>SKESA: strategic k-mer extension for scrupulous assemblies.</title>
        <authorList>
            <person name="Souvorov A."/>
            <person name="Agarwala R."/>
            <person name="Lipman D.J."/>
        </authorList>
    </citation>
    <scope>NUCLEOTIDE SEQUENCE</scope>
    <source>
        <strain evidence="1">MA.GW_S01999-08</strain>
    </source>
</reference>
<accession>A0A749FYV5</accession>